<evidence type="ECO:0000313" key="3">
    <source>
        <dbReference type="Proteomes" id="UP000198725"/>
    </source>
</evidence>
<proteinExistence type="predicted"/>
<reference evidence="3" key="1">
    <citation type="submission" date="2016-10" db="EMBL/GenBank/DDBJ databases">
        <authorList>
            <person name="Varghese N."/>
            <person name="Submissions S."/>
        </authorList>
    </citation>
    <scope>NUCLEOTIDE SEQUENCE [LARGE SCALE GENOMIC DNA]</scope>
    <source>
        <strain evidence="3">MO64</strain>
    </source>
</reference>
<feature type="signal peptide" evidence="1">
    <location>
        <begin position="1"/>
        <end position="25"/>
    </location>
</feature>
<evidence type="ECO:0000256" key="1">
    <source>
        <dbReference type="SAM" id="SignalP"/>
    </source>
</evidence>
<dbReference type="RefSeq" id="WP_139201672.1">
    <property type="nucleotide sequence ID" value="NZ_FOSR01000002.1"/>
</dbReference>
<gene>
    <name evidence="2" type="ORF">SAMN05192579_102141</name>
</gene>
<protein>
    <recommendedName>
        <fullName evidence="4">Type 1 fimbrial protein</fullName>
    </recommendedName>
</protein>
<keyword evidence="3" id="KW-1185">Reference proteome</keyword>
<accession>A0A1I3Z2P3</accession>
<evidence type="ECO:0008006" key="4">
    <source>
        <dbReference type="Google" id="ProtNLM"/>
    </source>
</evidence>
<evidence type="ECO:0000313" key="2">
    <source>
        <dbReference type="EMBL" id="SFK37786.1"/>
    </source>
</evidence>
<sequence length="118" mass="12546">MNGSVRVMVSACLLCGLLAAGPAEADGGRITFSGAVVVPTCNTTAEVIASTRVPARLQRRYRQNCAGHGPVESSVSAYIVTARRLTHAEPDRVLNYFDGYVSASRADAAPMLITRTYE</sequence>
<dbReference type="AlphaFoldDB" id="A0A1I3Z2P3"/>
<dbReference type="EMBL" id="FOSR01000002">
    <property type="protein sequence ID" value="SFK37786.1"/>
    <property type="molecule type" value="Genomic_DNA"/>
</dbReference>
<feature type="chain" id="PRO_5011722145" description="Type 1 fimbrial protein" evidence="1">
    <location>
        <begin position="26"/>
        <end position="118"/>
    </location>
</feature>
<name>A0A1I3Z2P3_9GAMM</name>
<organism evidence="2 3">
    <name type="scientific">Rhodanobacter glycinis</name>
    <dbReference type="NCBI Taxonomy" id="582702"/>
    <lineage>
        <taxon>Bacteria</taxon>
        <taxon>Pseudomonadati</taxon>
        <taxon>Pseudomonadota</taxon>
        <taxon>Gammaproteobacteria</taxon>
        <taxon>Lysobacterales</taxon>
        <taxon>Rhodanobacteraceae</taxon>
        <taxon>Rhodanobacter</taxon>
    </lineage>
</organism>
<keyword evidence="1" id="KW-0732">Signal</keyword>
<dbReference type="Proteomes" id="UP000198725">
    <property type="component" value="Unassembled WGS sequence"/>
</dbReference>